<keyword evidence="1" id="KW-0732">Signal</keyword>
<reference evidence="3 4" key="1">
    <citation type="submission" date="2017-03" db="EMBL/GenBank/DDBJ databases">
        <authorList>
            <person name="Afonso C.L."/>
            <person name="Miller P.J."/>
            <person name="Scott M.A."/>
            <person name="Spackman E."/>
            <person name="Goraichik I."/>
            <person name="Dimitrov K.M."/>
            <person name="Suarez D.L."/>
            <person name="Swayne D.E."/>
        </authorList>
    </citation>
    <scope>NUCLEOTIDE SEQUENCE [LARGE SCALE GENOMIC DNA]</scope>
    <source>
        <strain evidence="3 4">CECT 7066</strain>
    </source>
</reference>
<protein>
    <recommendedName>
        <fullName evidence="2">PRC-barrel domain-containing protein</fullName>
    </recommendedName>
</protein>
<dbReference type="Pfam" id="PF05239">
    <property type="entry name" value="PRC"/>
    <property type="match status" value="1"/>
</dbReference>
<evidence type="ECO:0000313" key="4">
    <source>
        <dbReference type="Proteomes" id="UP000193870"/>
    </source>
</evidence>
<keyword evidence="4" id="KW-1185">Reference proteome</keyword>
<dbReference type="STRING" id="315423.SAMN04488020_101240"/>
<dbReference type="Gene3D" id="2.30.30.240">
    <property type="entry name" value="PRC-barrel domain"/>
    <property type="match status" value="1"/>
</dbReference>
<dbReference type="Proteomes" id="UP000193870">
    <property type="component" value="Unassembled WGS sequence"/>
</dbReference>
<accession>A0A1Y5RCL9</accession>
<evidence type="ECO:0000313" key="3">
    <source>
        <dbReference type="EMBL" id="SLN14197.1"/>
    </source>
</evidence>
<gene>
    <name evidence="3" type="ORF">PAM7066_00242</name>
</gene>
<proteinExistence type="predicted"/>
<feature type="signal peptide" evidence="1">
    <location>
        <begin position="1"/>
        <end position="19"/>
    </location>
</feature>
<dbReference type="InterPro" id="IPR027275">
    <property type="entry name" value="PRC-brl_dom"/>
</dbReference>
<sequence length="122" mass="12793">MRHLLVLPFILGPALPVLAQETEPQNPAEVSDLEDLGTDDLVDAPLMGASGDRIGTIDNVLILEGDTDKVVVGTGGYGDLSTRKVLLELSDIRIETSDDGTVTATTSLTKAEIDALAAYESA</sequence>
<dbReference type="RefSeq" id="WP_085852285.1">
    <property type="nucleotide sequence ID" value="NZ_FOPF01000001.1"/>
</dbReference>
<evidence type="ECO:0000259" key="2">
    <source>
        <dbReference type="Pfam" id="PF05239"/>
    </source>
</evidence>
<dbReference type="SUPFAM" id="SSF50346">
    <property type="entry name" value="PRC-barrel domain"/>
    <property type="match status" value="1"/>
</dbReference>
<dbReference type="InterPro" id="IPR011033">
    <property type="entry name" value="PRC_barrel-like_sf"/>
</dbReference>
<evidence type="ECO:0000256" key="1">
    <source>
        <dbReference type="SAM" id="SignalP"/>
    </source>
</evidence>
<name>A0A1Y5RCL9_9RHOB</name>
<organism evidence="3 4">
    <name type="scientific">Palleronia marisminoris</name>
    <dbReference type="NCBI Taxonomy" id="315423"/>
    <lineage>
        <taxon>Bacteria</taxon>
        <taxon>Pseudomonadati</taxon>
        <taxon>Pseudomonadota</taxon>
        <taxon>Alphaproteobacteria</taxon>
        <taxon>Rhodobacterales</taxon>
        <taxon>Roseobacteraceae</taxon>
        <taxon>Palleronia</taxon>
    </lineage>
</organism>
<feature type="chain" id="PRO_5010985402" description="PRC-barrel domain-containing protein" evidence="1">
    <location>
        <begin position="20"/>
        <end position="122"/>
    </location>
</feature>
<dbReference type="EMBL" id="FWFV01000001">
    <property type="protein sequence ID" value="SLN14197.1"/>
    <property type="molecule type" value="Genomic_DNA"/>
</dbReference>
<dbReference type="AlphaFoldDB" id="A0A1Y5RCL9"/>
<feature type="domain" description="PRC-barrel" evidence="2">
    <location>
        <begin position="39"/>
        <end position="96"/>
    </location>
</feature>